<evidence type="ECO:0000256" key="18">
    <source>
        <dbReference type="ARBA" id="ARBA00023157"/>
    </source>
</evidence>
<evidence type="ECO:0000256" key="16">
    <source>
        <dbReference type="ARBA" id="ARBA00023014"/>
    </source>
</evidence>
<evidence type="ECO:0000256" key="19">
    <source>
        <dbReference type="ARBA" id="ARBA00029351"/>
    </source>
</evidence>
<dbReference type="Gene3D" id="1.20.5.510">
    <property type="entry name" value="Single helix bin"/>
    <property type="match status" value="1"/>
</dbReference>
<evidence type="ECO:0000256" key="8">
    <source>
        <dbReference type="ARBA" id="ARBA00022475"/>
    </source>
</evidence>
<dbReference type="InterPro" id="IPR014349">
    <property type="entry name" value="Rieske_Fe-S_prot"/>
</dbReference>
<dbReference type="NCBIfam" id="TIGR01416">
    <property type="entry name" value="Rieske_proteo"/>
    <property type="match status" value="1"/>
</dbReference>
<dbReference type="InterPro" id="IPR005805">
    <property type="entry name" value="Rieske_Fe-S_prot_C"/>
</dbReference>
<evidence type="ECO:0000313" key="23">
    <source>
        <dbReference type="EMBL" id="QQQ19171.1"/>
    </source>
</evidence>
<evidence type="ECO:0000256" key="3">
    <source>
        <dbReference type="ARBA" id="ARBA00010651"/>
    </source>
</evidence>
<keyword evidence="16" id="KW-0411">Iron-sulfur</keyword>
<dbReference type="EC" id="7.1.1.8" evidence="5 20"/>
<evidence type="ECO:0000256" key="14">
    <source>
        <dbReference type="ARBA" id="ARBA00022989"/>
    </source>
</evidence>
<accession>A0ABX7BS66</accession>
<evidence type="ECO:0000256" key="15">
    <source>
        <dbReference type="ARBA" id="ARBA00023004"/>
    </source>
</evidence>
<evidence type="ECO:0000256" key="10">
    <source>
        <dbReference type="ARBA" id="ARBA00022714"/>
    </source>
</evidence>
<comment type="subunit">
    <text evidence="4 21">The main subunits of complex b-c1 are: cytochrome b, cytochrome c1 and the Rieske protein.</text>
</comment>
<evidence type="ECO:0000256" key="1">
    <source>
        <dbReference type="ARBA" id="ARBA00002444"/>
    </source>
</evidence>
<dbReference type="InterPro" id="IPR006317">
    <property type="entry name" value="Ubiquinol_cyt_c_Rdtase_Fe-S-su"/>
</dbReference>
<dbReference type="InterPro" id="IPR006311">
    <property type="entry name" value="TAT_signal"/>
</dbReference>
<keyword evidence="13 20" id="KW-0249">Electron transport</keyword>
<evidence type="ECO:0000256" key="20">
    <source>
        <dbReference type="RuleBase" id="RU004494"/>
    </source>
</evidence>
<evidence type="ECO:0000256" key="5">
    <source>
        <dbReference type="ARBA" id="ARBA00012951"/>
    </source>
</evidence>
<keyword evidence="17 20" id="KW-0472">Membrane</keyword>
<dbReference type="InterPro" id="IPR036922">
    <property type="entry name" value="Rieske_2Fe-2S_sf"/>
</dbReference>
<sequence>MTESVVNSEDPHGHGGDDATRRDFIHIAAGAAAVGAGAMIAWPLINQMNPAADTLALASIEFDLSKVSEGQQVVITWQGKPVFVRYRTAKEVQEAAATPLSDLKDPQSDADRVKAGHQQYLVVVGSCTHLGCIPTFGAGDYGGWFCPCHGSHYDTSGRIRKGPAPTNLVVPTYEYVSDTRVKIG</sequence>
<comment type="catalytic activity">
    <reaction evidence="19 20">
        <text>a quinol + 2 Fe(III)-[cytochrome c](out) = a quinone + 2 Fe(II)-[cytochrome c](out) + 2 H(+)(out)</text>
        <dbReference type="Rhea" id="RHEA:11484"/>
        <dbReference type="Rhea" id="RHEA-COMP:10350"/>
        <dbReference type="Rhea" id="RHEA-COMP:14399"/>
        <dbReference type="ChEBI" id="CHEBI:15378"/>
        <dbReference type="ChEBI" id="CHEBI:24646"/>
        <dbReference type="ChEBI" id="CHEBI:29033"/>
        <dbReference type="ChEBI" id="CHEBI:29034"/>
        <dbReference type="ChEBI" id="CHEBI:132124"/>
        <dbReference type="EC" id="7.1.1.8"/>
    </reaction>
</comment>
<evidence type="ECO:0000259" key="22">
    <source>
        <dbReference type="PROSITE" id="PS51296"/>
    </source>
</evidence>
<dbReference type="PRINTS" id="PR00162">
    <property type="entry name" value="RIESKE"/>
</dbReference>
<evidence type="ECO:0000313" key="24">
    <source>
        <dbReference type="Proteomes" id="UP000595448"/>
    </source>
</evidence>
<gene>
    <name evidence="23" type="primary">petA</name>
    <name evidence="23" type="ORF">JIP62_03355</name>
</gene>
<dbReference type="InterPro" id="IPR017941">
    <property type="entry name" value="Rieske_2Fe-2S"/>
</dbReference>
<keyword evidence="10" id="KW-0001">2Fe-2S</keyword>
<keyword evidence="9 20" id="KW-0812">Transmembrane</keyword>
<keyword evidence="15" id="KW-0408">Iron</keyword>
<dbReference type="PROSITE" id="PS51318">
    <property type="entry name" value="TAT"/>
    <property type="match status" value="1"/>
</dbReference>
<evidence type="ECO:0000256" key="4">
    <source>
        <dbReference type="ARBA" id="ARBA00011649"/>
    </source>
</evidence>
<evidence type="ECO:0000256" key="12">
    <source>
        <dbReference type="ARBA" id="ARBA00022967"/>
    </source>
</evidence>
<evidence type="ECO:0000256" key="2">
    <source>
        <dbReference type="ARBA" id="ARBA00004162"/>
    </source>
</evidence>
<proteinExistence type="inferred from homology"/>
<keyword evidence="8" id="KW-1003">Cell membrane</keyword>
<comment type="subcellular location">
    <subcellularLocation>
        <location evidence="2">Cell membrane</location>
        <topology evidence="2">Single-pass membrane protein</topology>
    </subcellularLocation>
</comment>
<feature type="domain" description="Rieske" evidence="22">
    <location>
        <begin position="95"/>
        <end position="182"/>
    </location>
</feature>
<comment type="similarity">
    <text evidence="3">Belongs to the Rieske iron-sulfur protein family.</text>
</comment>
<comment type="miscellaneous">
    <text evidence="20">The Rieske protein is a high potential 2Fe-2S protein.</text>
</comment>
<evidence type="ECO:0000256" key="6">
    <source>
        <dbReference type="ARBA" id="ARBA00019816"/>
    </source>
</evidence>
<keyword evidence="7 20" id="KW-0813">Transport</keyword>
<dbReference type="CDD" id="cd03470">
    <property type="entry name" value="Rieske_cytochrome_bc1"/>
    <property type="match status" value="1"/>
</dbReference>
<dbReference type="Gene3D" id="2.102.10.10">
    <property type="entry name" value="Rieske [2Fe-2S] iron-sulphur domain"/>
    <property type="match status" value="1"/>
</dbReference>
<keyword evidence="24" id="KW-1185">Reference proteome</keyword>
<keyword evidence="14 20" id="KW-1133">Transmembrane helix</keyword>
<evidence type="ECO:0000256" key="17">
    <source>
        <dbReference type="ARBA" id="ARBA00023136"/>
    </source>
</evidence>
<dbReference type="PANTHER" id="PTHR10134">
    <property type="entry name" value="CYTOCHROME B-C1 COMPLEX SUBUNIT RIESKE, MITOCHONDRIAL"/>
    <property type="match status" value="1"/>
</dbReference>
<evidence type="ECO:0000256" key="9">
    <source>
        <dbReference type="ARBA" id="ARBA00022692"/>
    </source>
</evidence>
<reference evidence="23 24" key="1">
    <citation type="submission" date="2021-01" db="EMBL/GenBank/DDBJ databases">
        <title>Brevundimonas vitis sp. nov., an bacterium isolated from grape (Vitis vinifera).</title>
        <authorList>
            <person name="Jiang L."/>
            <person name="Lee J."/>
        </authorList>
    </citation>
    <scope>NUCLEOTIDE SEQUENCE [LARGE SCALE GENOMIC DNA]</scope>
    <source>
        <strain evidence="23 24">GRTSA-9</strain>
    </source>
</reference>
<name>A0ABX7BS66_9CAUL</name>
<dbReference type="SUPFAM" id="SSF50022">
    <property type="entry name" value="ISP domain"/>
    <property type="match status" value="1"/>
</dbReference>
<evidence type="ECO:0000256" key="13">
    <source>
        <dbReference type="ARBA" id="ARBA00022982"/>
    </source>
</evidence>
<dbReference type="EMBL" id="CP067977">
    <property type="protein sequence ID" value="QQQ19171.1"/>
    <property type="molecule type" value="Genomic_DNA"/>
</dbReference>
<keyword evidence="12" id="KW-1278">Translocase</keyword>
<evidence type="ECO:0000256" key="7">
    <source>
        <dbReference type="ARBA" id="ARBA00022448"/>
    </source>
</evidence>
<protein>
    <recommendedName>
        <fullName evidence="6 20">Ubiquinol-cytochrome c reductase iron-sulfur subunit</fullName>
        <ecNumber evidence="5 20">7.1.1.8</ecNumber>
    </recommendedName>
</protein>
<organism evidence="23 24">
    <name type="scientific">Brevundimonas vitisensis</name>
    <dbReference type="NCBI Taxonomy" id="2800818"/>
    <lineage>
        <taxon>Bacteria</taxon>
        <taxon>Pseudomonadati</taxon>
        <taxon>Pseudomonadota</taxon>
        <taxon>Alphaproteobacteria</taxon>
        <taxon>Caulobacterales</taxon>
        <taxon>Caulobacteraceae</taxon>
        <taxon>Brevundimonas</taxon>
    </lineage>
</organism>
<dbReference type="InterPro" id="IPR019470">
    <property type="entry name" value="Ubiq_cytC_Rdtase_Fe-S_su_TAT"/>
</dbReference>
<dbReference type="RefSeq" id="WP_201103522.1">
    <property type="nucleotide sequence ID" value="NZ_CP067977.1"/>
</dbReference>
<dbReference type="Pfam" id="PF00355">
    <property type="entry name" value="Rieske"/>
    <property type="match status" value="1"/>
</dbReference>
<keyword evidence="11" id="KW-0479">Metal-binding</keyword>
<dbReference type="Pfam" id="PF10399">
    <property type="entry name" value="UCR_Fe-S_N"/>
    <property type="match status" value="1"/>
</dbReference>
<evidence type="ECO:0000256" key="11">
    <source>
        <dbReference type="ARBA" id="ARBA00022723"/>
    </source>
</evidence>
<comment type="function">
    <text evidence="1">Component of the ubiquinol-cytochrome c reductase complex (complex III or cytochrome b-c1 complex), which is a respiratory chain that generates an electrochemical potential coupled to ATP synthesis.</text>
</comment>
<evidence type="ECO:0000256" key="21">
    <source>
        <dbReference type="RuleBase" id="RU004497"/>
    </source>
</evidence>
<keyword evidence="18" id="KW-1015">Disulfide bond</keyword>
<dbReference type="PROSITE" id="PS51296">
    <property type="entry name" value="RIESKE"/>
    <property type="match status" value="1"/>
</dbReference>
<feature type="transmembrane region" description="Helical" evidence="20">
    <location>
        <begin position="24"/>
        <end position="45"/>
    </location>
</feature>
<comment type="cofactor">
    <cofactor evidence="20">
        <name>[2Fe-2S] cluster</name>
        <dbReference type="ChEBI" id="CHEBI:190135"/>
    </cofactor>
    <text evidence="20">Binds 1 [2Fe-2S] cluster per subunit.</text>
</comment>
<dbReference type="Proteomes" id="UP000595448">
    <property type="component" value="Chromosome"/>
</dbReference>